<reference evidence="3" key="1">
    <citation type="journal article" date="2019" name="Int. J. Syst. Evol. Microbiol.">
        <title>The Global Catalogue of Microorganisms (GCM) 10K type strain sequencing project: providing services to taxonomists for standard genome sequencing and annotation.</title>
        <authorList>
            <consortium name="The Broad Institute Genomics Platform"/>
            <consortium name="The Broad Institute Genome Sequencing Center for Infectious Disease"/>
            <person name="Wu L."/>
            <person name="Ma J."/>
        </authorList>
    </citation>
    <scope>NUCLEOTIDE SEQUENCE [LARGE SCALE GENOMIC DNA]</scope>
    <source>
        <strain evidence="3">CGMCC 1.9106</strain>
    </source>
</reference>
<comment type="caution">
    <text evidence="2">The sequence shown here is derived from an EMBL/GenBank/DDBJ whole genome shotgun (WGS) entry which is preliminary data.</text>
</comment>
<organism evidence="2 3">
    <name type="scientific">Catellatospora aurea</name>
    <dbReference type="NCBI Taxonomy" id="1337874"/>
    <lineage>
        <taxon>Bacteria</taxon>
        <taxon>Bacillati</taxon>
        <taxon>Actinomycetota</taxon>
        <taxon>Actinomycetes</taxon>
        <taxon>Micromonosporales</taxon>
        <taxon>Micromonosporaceae</taxon>
        <taxon>Catellatospora</taxon>
    </lineage>
</organism>
<evidence type="ECO:0008006" key="4">
    <source>
        <dbReference type="Google" id="ProtNLM"/>
    </source>
</evidence>
<keyword evidence="1" id="KW-0812">Transmembrane</keyword>
<sequence length="211" mass="22426">MNEQSSDITAARPPRTRRKIWYFAAFAVLVAVGVVAAVYAGQRPLGEELATGAASGWYAAKDVGTTFTDGLNIITVTPQAHGPLRLISAKPLMDDGKTLRVVGVLARVIPRMLPPNSTSGGLQQSPGFPPTLPDAAGGVPVEGLVVQPPEQGEDLWIEIQIGYEVMAPGRSTRHGVELVYEYEGAERKAVIPSYLAICAPATVACDPEYDE</sequence>
<protein>
    <recommendedName>
        <fullName evidence="4">Ribosomally synthesized peptide with SipW-like signal peptide</fullName>
    </recommendedName>
</protein>
<feature type="transmembrane region" description="Helical" evidence="1">
    <location>
        <begin position="20"/>
        <end position="40"/>
    </location>
</feature>
<dbReference type="EMBL" id="JBHTAC010000061">
    <property type="protein sequence ID" value="MFC7247629.1"/>
    <property type="molecule type" value="Genomic_DNA"/>
</dbReference>
<evidence type="ECO:0000256" key="1">
    <source>
        <dbReference type="SAM" id="Phobius"/>
    </source>
</evidence>
<accession>A0ABW2H8K6</accession>
<gene>
    <name evidence="2" type="ORF">ACFQO7_34635</name>
</gene>
<dbReference type="Proteomes" id="UP001596392">
    <property type="component" value="Unassembled WGS sequence"/>
</dbReference>
<proteinExistence type="predicted"/>
<dbReference type="RefSeq" id="WP_376810349.1">
    <property type="nucleotide sequence ID" value="NZ_JBHTAC010000061.1"/>
</dbReference>
<keyword evidence="3" id="KW-1185">Reference proteome</keyword>
<keyword evidence="1" id="KW-1133">Transmembrane helix</keyword>
<evidence type="ECO:0000313" key="2">
    <source>
        <dbReference type="EMBL" id="MFC7247629.1"/>
    </source>
</evidence>
<evidence type="ECO:0000313" key="3">
    <source>
        <dbReference type="Proteomes" id="UP001596392"/>
    </source>
</evidence>
<keyword evidence="1" id="KW-0472">Membrane</keyword>
<name>A0ABW2H8K6_9ACTN</name>